<name>A0ABR3ZKJ1_9PEZI</name>
<evidence type="ECO:0000313" key="2">
    <source>
        <dbReference type="EMBL" id="KAL1900707.1"/>
    </source>
</evidence>
<dbReference type="Proteomes" id="UP001583280">
    <property type="component" value="Unassembled WGS sequence"/>
</dbReference>
<sequence>MARKRDADNLAQKDAQLVFWTVQNPRFARLEHQSREELTQFFDYYTKQLKSLNARHESYLSQSLKAKWNSARTLLDSVVERQNKTLSSVDDLHVRQEAQLIQQQSSKELKLNVHIERLQKHWNSIIPNSSLHRSHLQEQMESLKRLQRRHSLEIKFLREAQQRIQDDIHERFIKERKVSAETQQRRERRASNMISREESIFQTAFQRRLESLWKLWALRWEELCLQLRLESHGQYARFRPTWLQEVDKEEVRFVITELRSVLITHYGKEAVDQLVRSLAGEEKESDSVSLWEWEDEDEDDGEDIDYHDFVRPWKKARKATRQSI</sequence>
<accession>A0ABR3ZKJ1</accession>
<evidence type="ECO:0000313" key="3">
    <source>
        <dbReference type="Proteomes" id="UP001583280"/>
    </source>
</evidence>
<proteinExistence type="predicted"/>
<keyword evidence="3" id="KW-1185">Reference proteome</keyword>
<evidence type="ECO:0000256" key="1">
    <source>
        <dbReference type="SAM" id="MobiDB-lite"/>
    </source>
</evidence>
<dbReference type="EMBL" id="JAWDJO010000011">
    <property type="protein sequence ID" value="KAL1900707.1"/>
    <property type="molecule type" value="Genomic_DNA"/>
</dbReference>
<protein>
    <submittedName>
        <fullName evidence="2">Uncharacterized protein</fullName>
    </submittedName>
</protein>
<gene>
    <name evidence="2" type="ORF">Cpir12675_000841</name>
</gene>
<organism evidence="2 3">
    <name type="scientific">Ceratocystis pirilliformis</name>
    <dbReference type="NCBI Taxonomy" id="259994"/>
    <lineage>
        <taxon>Eukaryota</taxon>
        <taxon>Fungi</taxon>
        <taxon>Dikarya</taxon>
        <taxon>Ascomycota</taxon>
        <taxon>Pezizomycotina</taxon>
        <taxon>Sordariomycetes</taxon>
        <taxon>Hypocreomycetidae</taxon>
        <taxon>Microascales</taxon>
        <taxon>Ceratocystidaceae</taxon>
        <taxon>Ceratocystis</taxon>
    </lineage>
</organism>
<feature type="region of interest" description="Disordered" evidence="1">
    <location>
        <begin position="284"/>
        <end position="304"/>
    </location>
</feature>
<reference evidence="2 3" key="1">
    <citation type="journal article" date="2024" name="IMA Fungus">
        <title>IMA Genome - F19 : A genome assembly and annotation guide to empower mycologists, including annotated draft genome sequences of Ceratocystis pirilliformis, Diaporthe australafricana, Fusarium ophioides, Paecilomyces lecythidis, and Sporothrix stenoceras.</title>
        <authorList>
            <person name="Aylward J."/>
            <person name="Wilson A.M."/>
            <person name="Visagie C.M."/>
            <person name="Spraker J."/>
            <person name="Barnes I."/>
            <person name="Buitendag C."/>
            <person name="Ceriani C."/>
            <person name="Del Mar Angel L."/>
            <person name="du Plessis D."/>
            <person name="Fuchs T."/>
            <person name="Gasser K."/>
            <person name="Kramer D."/>
            <person name="Li W."/>
            <person name="Munsamy K."/>
            <person name="Piso A."/>
            <person name="Price J.L."/>
            <person name="Sonnekus B."/>
            <person name="Thomas C."/>
            <person name="van der Nest A."/>
            <person name="van Dijk A."/>
            <person name="van Heerden A."/>
            <person name="van Vuuren N."/>
            <person name="Yilmaz N."/>
            <person name="Duong T.A."/>
            <person name="van der Merwe N.A."/>
            <person name="Wingfield M.J."/>
            <person name="Wingfield B.D."/>
        </authorList>
    </citation>
    <scope>NUCLEOTIDE SEQUENCE [LARGE SCALE GENOMIC DNA]</scope>
    <source>
        <strain evidence="2 3">CMW 12675</strain>
    </source>
</reference>
<feature type="compositionally biased region" description="Acidic residues" evidence="1">
    <location>
        <begin position="292"/>
        <end position="303"/>
    </location>
</feature>
<comment type="caution">
    <text evidence="2">The sequence shown here is derived from an EMBL/GenBank/DDBJ whole genome shotgun (WGS) entry which is preliminary data.</text>
</comment>